<feature type="binding site" evidence="2">
    <location>
        <position position="104"/>
    </location>
    <ligand>
        <name>Fe cation</name>
        <dbReference type="ChEBI" id="CHEBI:24875"/>
    </ligand>
</feature>
<dbReference type="EMBL" id="VTPY01000008">
    <property type="protein sequence ID" value="KAA0009949.1"/>
    <property type="molecule type" value="Genomic_DNA"/>
</dbReference>
<dbReference type="InterPro" id="IPR012093">
    <property type="entry name" value="Pirin"/>
</dbReference>
<dbReference type="GO" id="GO:0046872">
    <property type="term" value="F:metal ion binding"/>
    <property type="evidence" value="ECO:0007669"/>
    <property type="project" value="UniProtKB-KW"/>
</dbReference>
<sequence>MTANVNRRIERLIQSHPSQDGDGVKIQRIHRFDGELDPFLMLDELGSDRPNDYVGGFPPHPHRGIQTLTYIVHGGITHEDHLGHSSTIHAGDAQWMHTGRGIVHSEMPLTDSQGLHGFQLWINLSARDKLSEARYRDVRSDEMPRLASMRAELVALGGQWRRIDGNGVAGPLDSLAGDSAVAHATLQPGGELALAVGSETLAIYVFEGTLEIAGEAVAAGQLARLGAGDTLTLSSVEGAQCLILAGTPHREPIAHYGPFVMNDMREIDQALNDYRNGTFTD</sequence>
<dbReference type="RefSeq" id="WP_149329914.1">
    <property type="nucleotide sequence ID" value="NZ_VTPY01000008.1"/>
</dbReference>
<keyword evidence="2" id="KW-0408">Iron</keyword>
<dbReference type="Pfam" id="PF02678">
    <property type="entry name" value="Pirin"/>
    <property type="match status" value="1"/>
</dbReference>
<feature type="binding site" evidence="2">
    <location>
        <position position="62"/>
    </location>
    <ligand>
        <name>Fe cation</name>
        <dbReference type="ChEBI" id="CHEBI:24875"/>
    </ligand>
</feature>
<evidence type="ECO:0000259" key="5">
    <source>
        <dbReference type="Pfam" id="PF05726"/>
    </source>
</evidence>
<evidence type="ECO:0000313" key="6">
    <source>
        <dbReference type="EMBL" id="KAA0009949.1"/>
    </source>
</evidence>
<dbReference type="AlphaFoldDB" id="A0A7V7FWS3"/>
<protein>
    <submittedName>
        <fullName evidence="6">Pirin family protein</fullName>
    </submittedName>
</protein>
<evidence type="ECO:0000256" key="1">
    <source>
        <dbReference type="ARBA" id="ARBA00008416"/>
    </source>
</evidence>
<evidence type="ECO:0000256" key="3">
    <source>
        <dbReference type="RuleBase" id="RU003457"/>
    </source>
</evidence>
<dbReference type="PANTHER" id="PTHR13903">
    <property type="entry name" value="PIRIN-RELATED"/>
    <property type="match status" value="1"/>
</dbReference>
<feature type="binding site" evidence="2">
    <location>
        <position position="106"/>
    </location>
    <ligand>
        <name>Fe cation</name>
        <dbReference type="ChEBI" id="CHEBI:24875"/>
    </ligand>
</feature>
<dbReference type="PANTHER" id="PTHR13903:SF8">
    <property type="entry name" value="PIRIN"/>
    <property type="match status" value="1"/>
</dbReference>
<reference evidence="6 7" key="1">
    <citation type="submission" date="2019-08" db="EMBL/GenBank/DDBJ databases">
        <title>Bioinformatics analysis of the strain L3 and L5.</title>
        <authorList>
            <person name="Li X."/>
        </authorList>
    </citation>
    <scope>NUCLEOTIDE SEQUENCE [LARGE SCALE GENOMIC DNA]</scope>
    <source>
        <strain evidence="6 7">L5</strain>
    </source>
</reference>
<organism evidence="6 7">
    <name type="scientific">Billgrantia pellis</name>
    <dbReference type="NCBI Taxonomy" id="2606936"/>
    <lineage>
        <taxon>Bacteria</taxon>
        <taxon>Pseudomonadati</taxon>
        <taxon>Pseudomonadota</taxon>
        <taxon>Gammaproteobacteria</taxon>
        <taxon>Oceanospirillales</taxon>
        <taxon>Halomonadaceae</taxon>
        <taxon>Billgrantia</taxon>
    </lineage>
</organism>
<dbReference type="CDD" id="cd02909">
    <property type="entry name" value="cupin_pirin_N"/>
    <property type="match status" value="1"/>
</dbReference>
<dbReference type="InterPro" id="IPR014710">
    <property type="entry name" value="RmlC-like_jellyroll"/>
</dbReference>
<dbReference type="Proteomes" id="UP000486760">
    <property type="component" value="Unassembled WGS sequence"/>
</dbReference>
<proteinExistence type="inferred from homology"/>
<evidence type="ECO:0000256" key="2">
    <source>
        <dbReference type="PIRSR" id="PIRSR006232-1"/>
    </source>
</evidence>
<comment type="caution">
    <text evidence="6">The sequence shown here is derived from an EMBL/GenBank/DDBJ whole genome shotgun (WGS) entry which is preliminary data.</text>
</comment>
<feature type="domain" description="Pirin N-terminal" evidence="4">
    <location>
        <begin position="35"/>
        <end position="122"/>
    </location>
</feature>
<accession>A0A7V7FWS3</accession>
<gene>
    <name evidence="6" type="ORF">F0A17_18835</name>
</gene>
<feature type="binding site" evidence="2">
    <location>
        <position position="60"/>
    </location>
    <ligand>
        <name>Fe cation</name>
        <dbReference type="ChEBI" id="CHEBI:24875"/>
    </ligand>
</feature>
<feature type="domain" description="Pirin C-terminal" evidence="5">
    <location>
        <begin position="182"/>
        <end position="279"/>
    </location>
</feature>
<dbReference type="CDD" id="cd02247">
    <property type="entry name" value="cupin_pirin_C"/>
    <property type="match status" value="1"/>
</dbReference>
<comment type="similarity">
    <text evidence="1 3">Belongs to the pirin family.</text>
</comment>
<keyword evidence="7" id="KW-1185">Reference proteome</keyword>
<dbReference type="SUPFAM" id="SSF51182">
    <property type="entry name" value="RmlC-like cupins"/>
    <property type="match status" value="1"/>
</dbReference>
<name>A0A7V7FWS3_9GAMM</name>
<dbReference type="PIRSF" id="PIRSF006232">
    <property type="entry name" value="Pirin"/>
    <property type="match status" value="1"/>
</dbReference>
<evidence type="ECO:0000313" key="7">
    <source>
        <dbReference type="Proteomes" id="UP000486760"/>
    </source>
</evidence>
<keyword evidence="2" id="KW-0479">Metal-binding</keyword>
<dbReference type="Pfam" id="PF05726">
    <property type="entry name" value="Pirin_C"/>
    <property type="match status" value="1"/>
</dbReference>
<evidence type="ECO:0000259" key="4">
    <source>
        <dbReference type="Pfam" id="PF02678"/>
    </source>
</evidence>
<comment type="cofactor">
    <cofactor evidence="2">
        <name>Fe cation</name>
        <dbReference type="ChEBI" id="CHEBI:24875"/>
    </cofactor>
    <text evidence="2">Binds 1 Fe cation per subunit.</text>
</comment>
<dbReference type="InterPro" id="IPR008778">
    <property type="entry name" value="Pirin_C_dom"/>
</dbReference>
<dbReference type="Gene3D" id="2.60.120.10">
    <property type="entry name" value="Jelly Rolls"/>
    <property type="match status" value="2"/>
</dbReference>
<dbReference type="InterPro" id="IPR003829">
    <property type="entry name" value="Pirin_N_dom"/>
</dbReference>
<dbReference type="InterPro" id="IPR011051">
    <property type="entry name" value="RmlC_Cupin_sf"/>
</dbReference>